<sequence>MSGKPVCVPEVERGTHHGPGEPGEGGECAEDGESLPAGTAAAGAGGQGCSGRGALQPPTTGRLGQVWAVLDRLVKFRVCIKVMVHTGEINICWTVLLERREEQNRRMKLDDKLQSRLFSAYHPSSEVQARLDELTHIKARLEEENQELRGKVMGLQADLDISEGVQRDFVKLSQTLQVPLYHILVLSILFRYLQPHISYTCG</sequence>
<dbReference type="EMBL" id="CP092865">
    <property type="protein sequence ID" value="UYV65444.1"/>
    <property type="molecule type" value="Genomic_DNA"/>
</dbReference>
<feature type="region of interest" description="Disordered" evidence="2">
    <location>
        <begin position="1"/>
        <end position="53"/>
    </location>
</feature>
<dbReference type="SUPFAM" id="SSF103652">
    <property type="entry name" value="G protein-binding domain"/>
    <property type="match status" value="1"/>
</dbReference>
<proteinExistence type="predicted"/>
<dbReference type="PANTHER" id="PTHR31179:SF7">
    <property type="entry name" value="FYVE-TYPE DOMAIN-CONTAINING PROTEIN"/>
    <property type="match status" value="1"/>
</dbReference>
<keyword evidence="1" id="KW-0175">Coiled coil</keyword>
<evidence type="ECO:0000313" key="4">
    <source>
        <dbReference type="EMBL" id="UYV65444.1"/>
    </source>
</evidence>
<name>A0ABY6K9A4_9ARAC</name>
<dbReference type="InterPro" id="IPR015390">
    <property type="entry name" value="Rabaptin_Rab5-bd_dom"/>
</dbReference>
<evidence type="ECO:0000256" key="1">
    <source>
        <dbReference type="SAM" id="Coils"/>
    </source>
</evidence>
<dbReference type="Proteomes" id="UP001235939">
    <property type="component" value="Chromosome 03"/>
</dbReference>
<feature type="coiled-coil region" evidence="1">
    <location>
        <begin position="124"/>
        <end position="158"/>
    </location>
</feature>
<dbReference type="Gene3D" id="1.20.5.730">
    <property type="entry name" value="Single helix bin"/>
    <property type="match status" value="1"/>
</dbReference>
<evidence type="ECO:0000313" key="5">
    <source>
        <dbReference type="Proteomes" id="UP001235939"/>
    </source>
</evidence>
<dbReference type="Pfam" id="PF09311">
    <property type="entry name" value="Rab5-bind"/>
    <property type="match status" value="1"/>
</dbReference>
<protein>
    <submittedName>
        <fullName evidence="4">RABEP1</fullName>
    </submittedName>
</protein>
<organism evidence="4 5">
    <name type="scientific">Cordylochernes scorpioides</name>
    <dbReference type="NCBI Taxonomy" id="51811"/>
    <lineage>
        <taxon>Eukaryota</taxon>
        <taxon>Metazoa</taxon>
        <taxon>Ecdysozoa</taxon>
        <taxon>Arthropoda</taxon>
        <taxon>Chelicerata</taxon>
        <taxon>Arachnida</taxon>
        <taxon>Pseudoscorpiones</taxon>
        <taxon>Cheliferoidea</taxon>
        <taxon>Chernetidae</taxon>
        <taxon>Cordylochernes</taxon>
    </lineage>
</organism>
<evidence type="ECO:0000259" key="3">
    <source>
        <dbReference type="Pfam" id="PF09311"/>
    </source>
</evidence>
<accession>A0ABY6K9A4</accession>
<keyword evidence="5" id="KW-1185">Reference proteome</keyword>
<reference evidence="4 5" key="1">
    <citation type="submission" date="2022-01" db="EMBL/GenBank/DDBJ databases">
        <title>A chromosomal length assembly of Cordylochernes scorpioides.</title>
        <authorList>
            <person name="Zeh D."/>
            <person name="Zeh J."/>
        </authorList>
    </citation>
    <scope>NUCLEOTIDE SEQUENCE [LARGE SCALE GENOMIC DNA]</scope>
    <source>
        <strain evidence="4">IN4F17</strain>
        <tissue evidence="4">Whole Body</tissue>
    </source>
</reference>
<dbReference type="InterPro" id="IPR003914">
    <property type="entry name" value="Rabaptin"/>
</dbReference>
<feature type="compositionally biased region" description="Basic and acidic residues" evidence="2">
    <location>
        <begin position="10"/>
        <end position="19"/>
    </location>
</feature>
<gene>
    <name evidence="4" type="ORF">LAZ67_3004403</name>
</gene>
<evidence type="ECO:0000256" key="2">
    <source>
        <dbReference type="SAM" id="MobiDB-lite"/>
    </source>
</evidence>
<dbReference type="PANTHER" id="PTHR31179">
    <property type="entry name" value="RAB GTPASE-BINDING EFFECTOR PROTEIN"/>
    <property type="match status" value="1"/>
</dbReference>
<feature type="domain" description="Rabaptin GTPase-Rab5 binding" evidence="3">
    <location>
        <begin position="117"/>
        <end position="183"/>
    </location>
</feature>